<dbReference type="GO" id="GO:0005737">
    <property type="term" value="C:cytoplasm"/>
    <property type="evidence" value="ECO:0007669"/>
    <property type="project" value="UniProtKB-SubCell"/>
</dbReference>
<dbReference type="AlphaFoldDB" id="A0AAF0EXK3"/>
<dbReference type="InterPro" id="IPR013083">
    <property type="entry name" value="Znf_RING/FYVE/PHD"/>
</dbReference>
<feature type="domain" description="U-box" evidence="11">
    <location>
        <begin position="940"/>
        <end position="1014"/>
    </location>
</feature>
<evidence type="ECO:0000313" key="13">
    <source>
        <dbReference type="Proteomes" id="UP001219933"/>
    </source>
</evidence>
<dbReference type="Pfam" id="PF10408">
    <property type="entry name" value="Ufd2P_core"/>
    <property type="match status" value="1"/>
</dbReference>
<dbReference type="InterPro" id="IPR019474">
    <property type="entry name" value="Ub_conjug_fac_E4_core"/>
</dbReference>
<evidence type="ECO:0000256" key="5">
    <source>
        <dbReference type="ARBA" id="ARBA00007434"/>
    </source>
</evidence>
<sequence length="1020" mass="115075">MSYHNSVDPLKEHETLCRVFQVSLVPTEDEKLVFIKDVAADLSSAGGPGEWPLTVLISSLMADRVLVSRLELNERDTSFDYLIGAWIRANNEVTKAADENTRSVWIEVRRLIAGYVGLVVQMPDMFPGGDKDGVAVSPKSLIPSFLRLSSFESFNEDADPLSDGQWASVPTKDAQDFFLDLVNRFPPEDGMEDVIGRGLFELVQCVSLGDVAYSNLSPDVPAGQRHQPVDPAVATMMHYLNPQTVPDEGLTIASIEWRHYLRTMSAAVSCKAVAAALPLFSIFDPGASARSIEREALFGPLLRLSCLPDAYPSVVHGQFNNGLTSPQVSQNVDDIRLSLRVVQSENFAMWNTMVRAGTAPRRRILSMWARILEINSKRAGLHVDRAQCSSDAFMVNMGDMLIQFCGPFVDMEASKIDRIDSDYARYQRRWDTSSLTRIHATESEAVAWMDSAPNDADPNFTTEVFFMAIRYIALGIAPVMRQIDECDKERQRFKERLSELEESQPTWANTPLAVHYEGLIKRLNLQLNVIKTEIIATHAVLLEGEFMTRLIRFIAFVMTWLVRQADPCQAYPQKQIELPLPDEVPDRFAMLPEHVLDDAVEVLLFYARRRPDQIDKSVIQNVALFCTVFLSATSYVRNPFLKAKIVELMAFGVSSYGDLHQGLLGSIVHTHPVVLENLMPGLVKVWIEVESTGSSTQFYDKFNIRYHLSLIFKQIWENPAHAARLRRESVEQSARFVVFINRLMNDVTYLVDDALEKLMEIHDVETAMDEPEWQEHSNEERERNESHMHSISVQARSDLMLGSAFLDQLIRLAGEAPQAFMTTEIVDRLAAMLDYNLDTMVGPRCQGLRLKHPDQVGFDPKSLLKKILGVYIALADCEEFPRAIARDGRSYRAALFERAMQIATKHSLLAPTDIDVLKELLQHTEAALQAEVDEEENLGEIPDDYLDPVMATLMRNPVVLPSSRKVVDLSTIRAHLLNDDTDPFNRLPLKLEDVKPATELREEIQRWLAEKRGSAGVSER</sequence>
<evidence type="ECO:0000313" key="12">
    <source>
        <dbReference type="EMBL" id="WFD37029.1"/>
    </source>
</evidence>
<dbReference type="SUPFAM" id="SSF57850">
    <property type="entry name" value="RING/U-box"/>
    <property type="match status" value="1"/>
</dbReference>
<dbReference type="Gene3D" id="3.30.40.10">
    <property type="entry name" value="Zinc/RING finger domain, C3HC4 (zinc finger)"/>
    <property type="match status" value="1"/>
</dbReference>
<evidence type="ECO:0000256" key="7">
    <source>
        <dbReference type="ARBA" id="ARBA00022490"/>
    </source>
</evidence>
<evidence type="ECO:0000256" key="4">
    <source>
        <dbReference type="ARBA" id="ARBA00004906"/>
    </source>
</evidence>
<comment type="subcellular location">
    <subcellularLocation>
        <location evidence="3">Cytoplasm</location>
    </subcellularLocation>
    <subcellularLocation>
        <location evidence="2">Nucleus</location>
    </subcellularLocation>
</comment>
<comment type="pathway">
    <text evidence="4">Protein modification; protein ubiquitination.</text>
</comment>
<keyword evidence="13" id="KW-1185">Reference proteome</keyword>
<keyword evidence="7" id="KW-0963">Cytoplasm</keyword>
<dbReference type="GO" id="GO:0000151">
    <property type="term" value="C:ubiquitin ligase complex"/>
    <property type="evidence" value="ECO:0007669"/>
    <property type="project" value="InterPro"/>
</dbReference>
<dbReference type="FunFam" id="3.30.40.10:FF:000055">
    <property type="entry name" value="Ubiquitin conjugation factor e4 a"/>
    <property type="match status" value="1"/>
</dbReference>
<dbReference type="PANTHER" id="PTHR13931:SF2">
    <property type="entry name" value="UBIQUITIN CONJUGATION FACTOR E4 B"/>
    <property type="match status" value="1"/>
</dbReference>
<keyword evidence="10" id="KW-0539">Nucleus</keyword>
<evidence type="ECO:0000256" key="8">
    <source>
        <dbReference type="ARBA" id="ARBA00022679"/>
    </source>
</evidence>
<evidence type="ECO:0000259" key="11">
    <source>
        <dbReference type="PROSITE" id="PS51698"/>
    </source>
</evidence>
<comment type="similarity">
    <text evidence="5">Belongs to the ubiquitin conjugation factor E4 family.</text>
</comment>
<evidence type="ECO:0000256" key="3">
    <source>
        <dbReference type="ARBA" id="ARBA00004496"/>
    </source>
</evidence>
<accession>A0AAF0EXK3</accession>
<evidence type="ECO:0000256" key="10">
    <source>
        <dbReference type="ARBA" id="ARBA00023242"/>
    </source>
</evidence>
<dbReference type="PANTHER" id="PTHR13931">
    <property type="entry name" value="UBIQUITINATION FACTOR E4"/>
    <property type="match status" value="1"/>
</dbReference>
<dbReference type="SMART" id="SM00504">
    <property type="entry name" value="Ubox"/>
    <property type="match status" value="1"/>
</dbReference>
<proteinExistence type="inferred from homology"/>
<reference evidence="12" key="1">
    <citation type="submission" date="2023-03" db="EMBL/GenBank/DDBJ databases">
        <title>Mating type loci evolution in Malassezia.</title>
        <authorList>
            <person name="Coelho M.A."/>
        </authorList>
    </citation>
    <scope>NUCLEOTIDE SEQUENCE</scope>
    <source>
        <strain evidence="12">CBS 11721</strain>
    </source>
</reference>
<dbReference type="EMBL" id="CP119882">
    <property type="protein sequence ID" value="WFD37029.1"/>
    <property type="molecule type" value="Genomic_DNA"/>
</dbReference>
<dbReference type="Proteomes" id="UP001219933">
    <property type="component" value="Chromosome 6"/>
</dbReference>
<dbReference type="EC" id="2.3.2.27" evidence="6"/>
<dbReference type="Pfam" id="PF04564">
    <property type="entry name" value="U-box"/>
    <property type="match status" value="1"/>
</dbReference>
<dbReference type="GO" id="GO:0006511">
    <property type="term" value="P:ubiquitin-dependent protein catabolic process"/>
    <property type="evidence" value="ECO:0007669"/>
    <property type="project" value="InterPro"/>
</dbReference>
<evidence type="ECO:0000256" key="9">
    <source>
        <dbReference type="ARBA" id="ARBA00022786"/>
    </source>
</evidence>
<keyword evidence="8 12" id="KW-0808">Transferase</keyword>
<organism evidence="12 13">
    <name type="scientific">Malassezia cuniculi</name>
    <dbReference type="NCBI Taxonomy" id="948313"/>
    <lineage>
        <taxon>Eukaryota</taxon>
        <taxon>Fungi</taxon>
        <taxon>Dikarya</taxon>
        <taxon>Basidiomycota</taxon>
        <taxon>Ustilaginomycotina</taxon>
        <taxon>Malasseziomycetes</taxon>
        <taxon>Malasseziales</taxon>
        <taxon>Malasseziaceae</taxon>
        <taxon>Malassezia</taxon>
    </lineage>
</organism>
<dbReference type="GO" id="GO:0036503">
    <property type="term" value="P:ERAD pathway"/>
    <property type="evidence" value="ECO:0007669"/>
    <property type="project" value="InterPro"/>
</dbReference>
<dbReference type="PROSITE" id="PS51698">
    <property type="entry name" value="U_BOX"/>
    <property type="match status" value="1"/>
</dbReference>
<dbReference type="GO" id="GO:0000209">
    <property type="term" value="P:protein polyubiquitination"/>
    <property type="evidence" value="ECO:0007669"/>
    <property type="project" value="TreeGrafter"/>
</dbReference>
<name>A0AAF0EXK3_9BASI</name>
<dbReference type="GO" id="GO:0005634">
    <property type="term" value="C:nucleus"/>
    <property type="evidence" value="ECO:0007669"/>
    <property type="project" value="UniProtKB-SubCell"/>
</dbReference>
<gene>
    <name evidence="12" type="primary">UFD2</name>
    <name evidence="12" type="ORF">MCUN1_003921</name>
</gene>
<keyword evidence="9" id="KW-0833">Ubl conjugation pathway</keyword>
<comment type="catalytic activity">
    <reaction evidence="1">
        <text>S-ubiquitinyl-[E2 ubiquitin-conjugating enzyme]-L-cysteine + [acceptor protein]-L-lysine = [E2 ubiquitin-conjugating enzyme]-L-cysteine + N(6)-ubiquitinyl-[acceptor protein]-L-lysine.</text>
        <dbReference type="EC" id="2.3.2.27"/>
    </reaction>
</comment>
<dbReference type="GO" id="GO:0034450">
    <property type="term" value="F:ubiquitin-ubiquitin ligase activity"/>
    <property type="evidence" value="ECO:0007669"/>
    <property type="project" value="InterPro"/>
</dbReference>
<evidence type="ECO:0000256" key="1">
    <source>
        <dbReference type="ARBA" id="ARBA00000900"/>
    </source>
</evidence>
<dbReference type="InterPro" id="IPR045132">
    <property type="entry name" value="UBE4"/>
</dbReference>
<dbReference type="InterPro" id="IPR003613">
    <property type="entry name" value="Ubox_domain"/>
</dbReference>
<keyword evidence="12" id="KW-0012">Acyltransferase</keyword>
<evidence type="ECO:0000256" key="2">
    <source>
        <dbReference type="ARBA" id="ARBA00004123"/>
    </source>
</evidence>
<protein>
    <recommendedName>
        <fullName evidence="6">RING-type E3 ubiquitin transferase</fullName>
        <ecNumber evidence="6">2.3.2.27</ecNumber>
    </recommendedName>
</protein>
<evidence type="ECO:0000256" key="6">
    <source>
        <dbReference type="ARBA" id="ARBA00012483"/>
    </source>
</evidence>